<protein>
    <recommendedName>
        <fullName evidence="4 15">Autophagy protein 5</fullName>
    </recommendedName>
</protein>
<evidence type="ECO:0000256" key="5">
    <source>
        <dbReference type="ARBA" id="ARBA00022490"/>
    </source>
</evidence>
<keyword evidence="20" id="KW-1185">Reference proteome</keyword>
<evidence type="ECO:0000313" key="20">
    <source>
        <dbReference type="Proteomes" id="UP001627154"/>
    </source>
</evidence>
<evidence type="ECO:0000256" key="4">
    <source>
        <dbReference type="ARBA" id="ARBA00015616"/>
    </source>
</evidence>
<dbReference type="InterPro" id="IPR007239">
    <property type="entry name" value="Atg5"/>
</dbReference>
<feature type="domain" description="Autophagy protein ATG5 UblB" evidence="16">
    <location>
        <begin position="188"/>
        <end position="264"/>
    </location>
</feature>
<dbReference type="InterPro" id="IPR048939">
    <property type="entry name" value="ATG5_UblA"/>
</dbReference>
<gene>
    <name evidence="19" type="ORF">TKK_003836</name>
</gene>
<keyword evidence="11 15" id="KW-0072">Autophagy</keyword>
<dbReference type="GO" id="GO:0034045">
    <property type="term" value="C:phagophore assembly site membrane"/>
    <property type="evidence" value="ECO:0007669"/>
    <property type="project" value="UniProtKB-SubCell"/>
</dbReference>
<keyword evidence="7" id="KW-0053">Apoptosis</keyword>
<evidence type="ECO:0000256" key="10">
    <source>
        <dbReference type="ARBA" id="ARBA00022990"/>
    </source>
</evidence>
<keyword evidence="9" id="KW-0391">Immunity</keyword>
<dbReference type="Gene3D" id="1.10.246.190">
    <property type="entry name" value="Autophagy protein Apg5, helix rich domain"/>
    <property type="match status" value="1"/>
</dbReference>
<evidence type="ECO:0000256" key="8">
    <source>
        <dbReference type="ARBA" id="ARBA00022843"/>
    </source>
</evidence>
<dbReference type="Gene3D" id="3.10.20.90">
    <property type="entry name" value="Phosphatidylinositol 3-kinase Catalytic Subunit, Chain A, domain 1"/>
    <property type="match status" value="1"/>
</dbReference>
<feature type="domain" description="Autophagy protein ATG5 UblA" evidence="18">
    <location>
        <begin position="11"/>
        <end position="109"/>
    </location>
</feature>
<evidence type="ECO:0000256" key="15">
    <source>
        <dbReference type="RuleBase" id="RU361202"/>
    </source>
</evidence>
<evidence type="ECO:0000256" key="2">
    <source>
        <dbReference type="ARBA" id="ARBA00004623"/>
    </source>
</evidence>
<evidence type="ECO:0000256" key="11">
    <source>
        <dbReference type="ARBA" id="ARBA00023006"/>
    </source>
</evidence>
<keyword evidence="8 15" id="KW-0832">Ubl conjugation</keyword>
<evidence type="ECO:0000256" key="13">
    <source>
        <dbReference type="ARBA" id="ARBA00025421"/>
    </source>
</evidence>
<comment type="function">
    <text evidence="15">Involved in autophagic vesicle formation.</text>
</comment>
<evidence type="ECO:0000313" key="19">
    <source>
        <dbReference type="EMBL" id="KAL3403226.1"/>
    </source>
</evidence>
<evidence type="ECO:0000256" key="6">
    <source>
        <dbReference type="ARBA" id="ARBA00022499"/>
    </source>
</evidence>
<dbReference type="GO" id="GO:0043069">
    <property type="term" value="P:negative regulation of programmed cell death"/>
    <property type="evidence" value="ECO:0007669"/>
    <property type="project" value="UniProtKB-ARBA"/>
</dbReference>
<organism evidence="19 20">
    <name type="scientific">Trichogramma kaykai</name>
    <dbReference type="NCBI Taxonomy" id="54128"/>
    <lineage>
        <taxon>Eukaryota</taxon>
        <taxon>Metazoa</taxon>
        <taxon>Ecdysozoa</taxon>
        <taxon>Arthropoda</taxon>
        <taxon>Hexapoda</taxon>
        <taxon>Insecta</taxon>
        <taxon>Pterygota</taxon>
        <taxon>Neoptera</taxon>
        <taxon>Endopterygota</taxon>
        <taxon>Hymenoptera</taxon>
        <taxon>Apocrita</taxon>
        <taxon>Proctotrupomorpha</taxon>
        <taxon>Chalcidoidea</taxon>
        <taxon>Trichogrammatidae</taxon>
        <taxon>Trichogramma</taxon>
    </lineage>
</organism>
<evidence type="ECO:0000256" key="12">
    <source>
        <dbReference type="ARBA" id="ARBA00023136"/>
    </source>
</evidence>
<evidence type="ECO:0000256" key="1">
    <source>
        <dbReference type="ARBA" id="ARBA00004496"/>
    </source>
</evidence>
<name>A0ABD2XEZ1_9HYME</name>
<comment type="function">
    <text evidence="13">May play an important role in the apoptotic process, possibly within the modified cytoskeleton. Its expression is a relatively late event in the apoptotic process, occurring downstream of caspase activity. Plays a crucial role in IFN-gamma-induced autophagic cell death by interacting with FADD.</text>
</comment>
<dbReference type="InterPro" id="IPR042526">
    <property type="entry name" value="Atg5_HR"/>
</dbReference>
<dbReference type="Pfam" id="PF20637">
    <property type="entry name" value="ATG5_HBR"/>
    <property type="match status" value="1"/>
</dbReference>
<evidence type="ECO:0000259" key="17">
    <source>
        <dbReference type="Pfam" id="PF20637"/>
    </source>
</evidence>
<keyword evidence="6 15" id="KW-1017">Isopeptide bond</keyword>
<dbReference type="GO" id="GO:0002376">
    <property type="term" value="P:immune system process"/>
    <property type="evidence" value="ECO:0007669"/>
    <property type="project" value="UniProtKB-KW"/>
</dbReference>
<dbReference type="InterPro" id="IPR042527">
    <property type="entry name" value="Atg5_UblA_dom_sf"/>
</dbReference>
<keyword evidence="10" id="KW-0007">Acetylation</keyword>
<dbReference type="Pfam" id="PF04106">
    <property type="entry name" value="ATG5_UblB"/>
    <property type="match status" value="1"/>
</dbReference>
<dbReference type="PANTHER" id="PTHR13040">
    <property type="entry name" value="AUTOPHAGY PROTEIN 5"/>
    <property type="match status" value="1"/>
</dbReference>
<accession>A0ABD2XEZ1</accession>
<evidence type="ECO:0000259" key="18">
    <source>
        <dbReference type="Pfam" id="PF20638"/>
    </source>
</evidence>
<comment type="subunit">
    <text evidence="15">Conjugated with ATG12.</text>
</comment>
<evidence type="ECO:0000256" key="7">
    <source>
        <dbReference type="ARBA" id="ARBA00022703"/>
    </source>
</evidence>
<evidence type="ECO:0000256" key="9">
    <source>
        <dbReference type="ARBA" id="ARBA00022859"/>
    </source>
</evidence>
<dbReference type="GO" id="GO:0032991">
    <property type="term" value="C:protein-containing complex"/>
    <property type="evidence" value="ECO:0007669"/>
    <property type="project" value="UniProtKB-ARBA"/>
</dbReference>
<proteinExistence type="inferred from homology"/>
<dbReference type="FunFam" id="1.10.246.190:FF:000001">
    <property type="entry name" value="Autophagy related 5"/>
    <property type="match status" value="1"/>
</dbReference>
<dbReference type="InterPro" id="IPR048318">
    <property type="entry name" value="ATG5_UblB"/>
</dbReference>
<evidence type="ECO:0000256" key="14">
    <source>
        <dbReference type="ARBA" id="ARBA00093583"/>
    </source>
</evidence>
<dbReference type="Pfam" id="PF20638">
    <property type="entry name" value="ATG5_UblA"/>
    <property type="match status" value="1"/>
</dbReference>
<dbReference type="EMBL" id="JBJJXI010000031">
    <property type="protein sequence ID" value="KAL3403226.1"/>
    <property type="molecule type" value="Genomic_DNA"/>
</dbReference>
<dbReference type="InterPro" id="IPR048940">
    <property type="entry name" value="ATG5_HBR"/>
</dbReference>
<evidence type="ECO:0000256" key="3">
    <source>
        <dbReference type="ARBA" id="ARBA00006910"/>
    </source>
</evidence>
<comment type="subunit">
    <text evidence="14">Forms a conjugate with ATG12. Part of the minor complex composed of 4 sets of ATG12-ATG5 and ATG16L1 (400 kDa); this complex interacts with ATG3 leading to disruption of ATG7 interaction and promotion of ATG8-like proteins lipidation. Forms an 800-kDa complex composed of ATG12-ATG5 and ATG16L2. The ATG12-ATG5 conjugate interacts with RAB33A; this interaction is bridged by ATG16L1 and promotes ATG12-ATG5-ATG16L1 complex recruitment to phagophores. Interacts with TECPR1; the interaction is direct and does not take place when ATG16L1 is associated with the ATG5-ATG12 conjugate. Interacts with DHX58/RIG-1, IFIH1/MDA5 and MAVS/IPS-1 in monomeric form as well as in ATG12-ATG5 conjugate form. The interaction with MAVS is further enhanced upon vesicular stomatitis virus (VSV) infection. Interacts with ATG3. Interacts with ATG7 and ATG10. Interacts with FADD. Interacts with Bassoon/BSN; this interaction is important for the regulation of presynaptic autophagy. Interacts with ATG16L2.</text>
</comment>
<comment type="caution">
    <text evidence="19">The sequence shown here is derived from an EMBL/GenBank/DDBJ whole genome shotgun (WGS) entry which is preliminary data.</text>
</comment>
<dbReference type="PANTHER" id="PTHR13040:SF2">
    <property type="entry name" value="AUTOPHAGY PROTEIN 5"/>
    <property type="match status" value="1"/>
</dbReference>
<sequence length="266" mass="31614">MANDREVLREIWEGKVPVCFQLDPEEVYDLQAPDPFYLMVPRLSYFPLCTDKVRKHFMRHVQQEGQDKPENEMWLEFNGIPLKWHIPIGALLDLYHNDIQLPWNIVVHFRKFPEDVLMRCNNKEIVESHFLSCIKEADVLKHRGQLVSNMQKKDHNQLWLGLLNDKFDQFWAVNRKLMEATSDEGFKYIPFRCYISEDKYIQRLVKPLLEDGHRKTLKHLLNELFPNEETASVRTHGIIPSLDAPLQWLSEHLSYPDNFLHLILIT</sequence>
<keyword evidence="12 15" id="KW-0472">Membrane</keyword>
<dbReference type="GO" id="GO:0006915">
    <property type="term" value="P:apoptotic process"/>
    <property type="evidence" value="ECO:0007669"/>
    <property type="project" value="UniProtKB-KW"/>
</dbReference>
<dbReference type="FunFam" id="3.10.20.90:FF:000100">
    <property type="entry name" value="Autophagy related 5"/>
    <property type="match status" value="1"/>
</dbReference>
<dbReference type="AlphaFoldDB" id="A0ABD2XEZ1"/>
<dbReference type="FunFam" id="3.10.20.620:FF:000001">
    <property type="entry name" value="Autophagy related 5"/>
    <property type="match status" value="1"/>
</dbReference>
<keyword evidence="5" id="KW-0963">Cytoplasm</keyword>
<feature type="domain" description="Autophagy protein ATG5 alpha-helical bundle region" evidence="17">
    <location>
        <begin position="124"/>
        <end position="179"/>
    </location>
</feature>
<dbReference type="Proteomes" id="UP001627154">
    <property type="component" value="Unassembled WGS sequence"/>
</dbReference>
<comment type="similarity">
    <text evidence="3 15">Belongs to the ATG5 family.</text>
</comment>
<comment type="subcellular location">
    <subcellularLocation>
        <location evidence="1">Cytoplasm</location>
    </subcellularLocation>
    <subcellularLocation>
        <location evidence="2 15">Preautophagosomal structure membrane</location>
        <topology evidence="2 15">Peripheral membrane protein</topology>
    </subcellularLocation>
</comment>
<reference evidence="19 20" key="1">
    <citation type="journal article" date="2024" name="bioRxiv">
        <title>A reference genome for Trichogramma kaykai: A tiny desert-dwelling parasitoid wasp with competing sex-ratio distorters.</title>
        <authorList>
            <person name="Culotta J."/>
            <person name="Lindsey A.R."/>
        </authorList>
    </citation>
    <scope>NUCLEOTIDE SEQUENCE [LARGE SCALE GENOMIC DNA]</scope>
    <source>
        <strain evidence="19 20">KSX58</strain>
    </source>
</reference>
<evidence type="ECO:0000259" key="16">
    <source>
        <dbReference type="Pfam" id="PF04106"/>
    </source>
</evidence>
<dbReference type="Gene3D" id="3.10.20.620">
    <property type="match status" value="1"/>
</dbReference>
<dbReference type="GO" id="GO:0000045">
    <property type="term" value="P:autophagosome assembly"/>
    <property type="evidence" value="ECO:0007669"/>
    <property type="project" value="UniProtKB-ARBA"/>
</dbReference>